<feature type="compositionally biased region" description="Basic and acidic residues" evidence="1">
    <location>
        <begin position="369"/>
        <end position="382"/>
    </location>
</feature>
<dbReference type="GeneID" id="3635711"/>
<dbReference type="VEuPathDB" id="FungiDB:C4_01670C_A"/>
<dbReference type="InParanoid" id="A0A1D8PLD8"/>
<dbReference type="FunCoup" id="A0A1D8PLD8">
    <property type="interactions" value="679"/>
</dbReference>
<sequence length="393" mass="45841">MEQLTVAERYKLAIQQYDNLQNISERQDSVSYQKRLTKLISEFKLILQLVEQLSLFSDNEQIEEISTKYIPFLNLWYYIGELYTKLLMKDDDDCDGDDGNIIINLNYKFENLKLGQRFIFTYLENLMNYDDILTLEQSKKLKILLKGESYQLNPMNKRQEKIDNYKLEQELLKKLSILNQEDQKEEDINKFDEEIIRTIYLDQLKYFILKSFNLLESINMELQVLQHRPTNDDLNSSSSTSSNRLETQDSRSKNKSKKNGGGGDGGDDDDDDDYGFTTKLESIPKISYQVSDLINKQGKILQPFTITSQRQKLKEKVFGTGQILPSMTVEEYLDYELANGKMLKDEVKDNNPANKDDNDSDTEDSEAEEEKRRWDDWKDENPKGAGNMKANIG</sequence>
<dbReference type="InterPro" id="IPR007304">
    <property type="entry name" value="TAP46-like"/>
</dbReference>
<dbReference type="InterPro" id="IPR038511">
    <property type="entry name" value="TAP42/TAP46-like_sf"/>
</dbReference>
<dbReference type="Pfam" id="PF04177">
    <property type="entry name" value="TAP42"/>
    <property type="match status" value="1"/>
</dbReference>
<dbReference type="AlphaFoldDB" id="A0A1D8PLD8"/>
<name>A0A1D8PLD8_CANAL</name>
<dbReference type="CGD" id="CAL0000195396">
    <property type="gene designation" value="TAP42"/>
</dbReference>
<feature type="compositionally biased region" description="Acidic residues" evidence="1">
    <location>
        <begin position="358"/>
        <end position="368"/>
    </location>
</feature>
<reference evidence="3 4" key="3">
    <citation type="journal article" date="2013" name="Genome Biol.">
        <title>Assembly of a phased diploid Candida albicans genome facilitates allele-specific measurements and provides a simple model for repeat and indel structure.</title>
        <authorList>
            <person name="Muzzey D."/>
            <person name="Schwartz K."/>
            <person name="Weissman J.S."/>
            <person name="Sherlock G."/>
        </authorList>
    </citation>
    <scope>NUCLEOTIDE SEQUENCE [LARGE SCALE GENOMIC DNA]</scope>
    <source>
        <strain evidence="4">SC5314 / ATCC MYA-2876</strain>
    </source>
</reference>
<proteinExistence type="predicted"/>
<accession>A0A1D8PLD8</accession>
<dbReference type="EMBL" id="CP017626">
    <property type="protein sequence ID" value="AOW28939.1"/>
    <property type="molecule type" value="Genomic_DNA"/>
</dbReference>
<reference evidence="3 4" key="2">
    <citation type="journal article" date="2007" name="Genome Biol.">
        <title>Assembly of the Candida albicans genome into sixteen supercontigs aligned on the eight chromosomes.</title>
        <authorList>
            <person name="van het Hoog M."/>
            <person name="Rast T.J."/>
            <person name="Martchenko M."/>
            <person name="Grindle S."/>
            <person name="Dignard D."/>
            <person name="Hogues H."/>
            <person name="Cuomo C."/>
            <person name="Berriman M."/>
            <person name="Scherer S."/>
            <person name="Magee B.B."/>
            <person name="Whiteway M."/>
            <person name="Chibana H."/>
            <person name="Nantel A."/>
            <person name="Magee P.T."/>
        </authorList>
    </citation>
    <scope>GENOME REANNOTATION</scope>
    <source>
        <strain evidence="4">SC5314 / ATCC MYA-2876</strain>
    </source>
</reference>
<dbReference type="RefSeq" id="XP_722698.2">
    <property type="nucleotide sequence ID" value="XM_717605.2"/>
</dbReference>
<organism evidence="3 4">
    <name type="scientific">Candida albicans (strain SC5314 / ATCC MYA-2876)</name>
    <name type="common">Yeast</name>
    <dbReference type="NCBI Taxonomy" id="237561"/>
    <lineage>
        <taxon>Eukaryota</taxon>
        <taxon>Fungi</taxon>
        <taxon>Dikarya</taxon>
        <taxon>Ascomycota</taxon>
        <taxon>Saccharomycotina</taxon>
        <taxon>Pichiomycetes</taxon>
        <taxon>Debaryomycetaceae</taxon>
        <taxon>Candida/Lodderomyces clade</taxon>
        <taxon>Candida</taxon>
    </lineage>
</organism>
<evidence type="ECO:0008006" key="5">
    <source>
        <dbReference type="Google" id="ProtNLM"/>
    </source>
</evidence>
<dbReference type="SMR" id="A0A1D8PLD8"/>
<dbReference type="GO" id="GO:0051721">
    <property type="term" value="F:protein phosphatase 2A binding"/>
    <property type="evidence" value="ECO:0000318"/>
    <property type="project" value="GO_Central"/>
</dbReference>
<evidence type="ECO:0000313" key="2">
    <source>
        <dbReference type="CGD" id="CAL0000195396"/>
    </source>
</evidence>
<dbReference type="eggNOG" id="KOG2830">
    <property type="taxonomic scope" value="Eukaryota"/>
</dbReference>
<dbReference type="GO" id="GO:0005829">
    <property type="term" value="C:cytosol"/>
    <property type="evidence" value="ECO:0000318"/>
    <property type="project" value="GO_Central"/>
</dbReference>
<dbReference type="PANTHER" id="PTHR10933:SF9">
    <property type="entry name" value="IMMUNOGLOBULIN-BINDING PROTEIN 1"/>
    <property type="match status" value="1"/>
</dbReference>
<dbReference type="KEGG" id="cal:CAALFM_C401670CA"/>
<feature type="compositionally biased region" description="Acidic residues" evidence="1">
    <location>
        <begin position="265"/>
        <end position="274"/>
    </location>
</feature>
<dbReference type="GO" id="GO:0009966">
    <property type="term" value="P:regulation of signal transduction"/>
    <property type="evidence" value="ECO:0007669"/>
    <property type="project" value="InterPro"/>
</dbReference>
<dbReference type="OrthoDB" id="10261753at2759"/>
<dbReference type="PANTHER" id="PTHR10933">
    <property type="entry name" value="IMMUNOGLOBULIN-BINDING PROTEIN 1"/>
    <property type="match status" value="1"/>
</dbReference>
<keyword evidence="4" id="KW-1185">Reference proteome</keyword>
<evidence type="ECO:0000313" key="3">
    <source>
        <dbReference type="EMBL" id="AOW28939.1"/>
    </source>
</evidence>
<evidence type="ECO:0000256" key="1">
    <source>
        <dbReference type="SAM" id="MobiDB-lite"/>
    </source>
</evidence>
<feature type="region of interest" description="Disordered" evidence="1">
    <location>
        <begin position="344"/>
        <end position="393"/>
    </location>
</feature>
<protein>
    <recommendedName>
        <fullName evidence="5">Type 2A phosphatase-associated protein 42</fullName>
    </recommendedName>
</protein>
<dbReference type="STRING" id="237561.A0A1D8PLD8"/>
<gene>
    <name evidence="2" type="primary">TAP42</name>
    <name evidence="3" type="ordered locus">CAALFM_C401670CA</name>
    <name evidence="2" type="ordered locus">orf19.12096</name>
</gene>
<evidence type="ECO:0000313" key="4">
    <source>
        <dbReference type="Proteomes" id="UP000000559"/>
    </source>
</evidence>
<feature type="compositionally biased region" description="Basic and acidic residues" evidence="1">
    <location>
        <begin position="344"/>
        <end position="357"/>
    </location>
</feature>
<reference evidence="3 4" key="1">
    <citation type="journal article" date="2004" name="Proc. Natl. Acad. Sci. U.S.A.">
        <title>The diploid genome sequence of Candida albicans.</title>
        <authorList>
            <person name="Jones T."/>
            <person name="Federspiel N.A."/>
            <person name="Chibana H."/>
            <person name="Dungan J."/>
            <person name="Kalman S."/>
            <person name="Magee B.B."/>
            <person name="Newport G."/>
            <person name="Thorstenson Y.R."/>
            <person name="Agabian N."/>
            <person name="Magee P.T."/>
            <person name="Davis R.W."/>
            <person name="Scherer S."/>
        </authorList>
    </citation>
    <scope>NUCLEOTIDE SEQUENCE [LARGE SCALE GENOMIC DNA]</scope>
    <source>
        <strain evidence="4">SC5314 / ATCC MYA-2876</strain>
    </source>
</reference>
<dbReference type="GO" id="GO:0035303">
    <property type="term" value="P:regulation of dephosphorylation"/>
    <property type="evidence" value="ECO:0000318"/>
    <property type="project" value="GO_Central"/>
</dbReference>
<dbReference type="Gene3D" id="1.25.40.540">
    <property type="entry name" value="TAP42-like family"/>
    <property type="match status" value="1"/>
</dbReference>
<dbReference type="Proteomes" id="UP000000559">
    <property type="component" value="Chromosome 4"/>
</dbReference>
<feature type="region of interest" description="Disordered" evidence="1">
    <location>
        <begin position="229"/>
        <end position="276"/>
    </location>
</feature>